<sequence length="324" mass="36675">MRQQRTYLMSPPSRYWRAEGNAYAKAAKARGGSNPRAALLEWIKVADLLTRYGAQIVVIPPGPREVFDMVYVADIGRWFEGGFFFANFAAEHRKNETNYAHEIFKQLGLPILGQAEHKWEGSSCVRISPNRTTAFLGYGVRAGRESCQEIAGLLDANVTPLYIQMKEPHIHLDTLLACLYERETKIVLVCRSAFADKDENGWNPHEAWGLLWEACEAEGTKVISVSKADGALYATNVRQEPNGRIFAAEGLSKSHIKQLREYDYKVHSLSLPCLFRDGGGASACLTNHISRAVDDGWVPPDRFLYEAWRPKIMRWVDKYPEHEI</sequence>
<dbReference type="AlphaFoldDB" id="A0A1F6EJU3"/>
<dbReference type="Gene3D" id="3.75.10.10">
    <property type="entry name" value="L-arginine/glycine Amidinotransferase, Chain A"/>
    <property type="match status" value="1"/>
</dbReference>
<accession>A0A1F6EJU3</accession>
<dbReference type="Proteomes" id="UP000178427">
    <property type="component" value="Unassembled WGS sequence"/>
</dbReference>
<protein>
    <recommendedName>
        <fullName evidence="3">Amidinotransferase</fullName>
    </recommendedName>
</protein>
<dbReference type="EMBL" id="MFMA01000025">
    <property type="protein sequence ID" value="OGG73919.1"/>
    <property type="molecule type" value="Genomic_DNA"/>
</dbReference>
<reference evidence="1 2" key="1">
    <citation type="journal article" date="2016" name="Nat. Commun.">
        <title>Thousands of microbial genomes shed light on interconnected biogeochemical processes in an aquifer system.</title>
        <authorList>
            <person name="Anantharaman K."/>
            <person name="Brown C.T."/>
            <person name="Hug L.A."/>
            <person name="Sharon I."/>
            <person name="Castelle C.J."/>
            <person name="Probst A.J."/>
            <person name="Thomas B.C."/>
            <person name="Singh A."/>
            <person name="Wilkins M.J."/>
            <person name="Karaoz U."/>
            <person name="Brodie E.L."/>
            <person name="Williams K.H."/>
            <person name="Hubbard S.S."/>
            <person name="Banfield J.F."/>
        </authorList>
    </citation>
    <scope>NUCLEOTIDE SEQUENCE [LARGE SCALE GENOMIC DNA]</scope>
</reference>
<dbReference type="Pfam" id="PF19420">
    <property type="entry name" value="DDAH_eukar"/>
    <property type="match status" value="1"/>
</dbReference>
<name>A0A1F6EJU3_9BACT</name>
<proteinExistence type="predicted"/>
<organism evidence="1 2">
    <name type="scientific">Candidatus Kaiserbacteria bacterium RIFCSPLOWO2_01_FULL_54_20</name>
    <dbReference type="NCBI Taxonomy" id="1798513"/>
    <lineage>
        <taxon>Bacteria</taxon>
        <taxon>Candidatus Kaiseribacteriota</taxon>
    </lineage>
</organism>
<evidence type="ECO:0008006" key="3">
    <source>
        <dbReference type="Google" id="ProtNLM"/>
    </source>
</evidence>
<dbReference type="STRING" id="1798513.A3A40_02135"/>
<evidence type="ECO:0000313" key="1">
    <source>
        <dbReference type="EMBL" id="OGG73919.1"/>
    </source>
</evidence>
<comment type="caution">
    <text evidence="1">The sequence shown here is derived from an EMBL/GenBank/DDBJ whole genome shotgun (WGS) entry which is preliminary data.</text>
</comment>
<dbReference type="SUPFAM" id="SSF55909">
    <property type="entry name" value="Pentein"/>
    <property type="match status" value="1"/>
</dbReference>
<gene>
    <name evidence="1" type="ORF">A3A40_02135</name>
</gene>
<evidence type="ECO:0000313" key="2">
    <source>
        <dbReference type="Proteomes" id="UP000178427"/>
    </source>
</evidence>